<dbReference type="PROSITE" id="PS50893">
    <property type="entry name" value="ABC_TRANSPORTER_2"/>
    <property type="match status" value="1"/>
</dbReference>
<proteinExistence type="predicted"/>
<gene>
    <name evidence="7" type="ORF">J5A65_01220</name>
</gene>
<dbReference type="EMBL" id="CP072384">
    <property type="protein sequence ID" value="QUC09558.1"/>
    <property type="molecule type" value="Genomic_DNA"/>
</dbReference>
<dbReference type="PANTHER" id="PTHR42711">
    <property type="entry name" value="ABC TRANSPORTER ATP-BINDING PROTEIN"/>
    <property type="match status" value="1"/>
</dbReference>
<evidence type="ECO:0000256" key="5">
    <source>
        <dbReference type="ARBA" id="ARBA00023251"/>
    </source>
</evidence>
<sequence>MTPLSGHEAEPAVRMIDVFKEFRDESGNPVRAVNGVSLSIRPGEVVAILGPNGAGKTTTIDMILGLTRPGQGTVELFGQPSLRAVQSGQAAAVLQTGGLLPELTVAETLTMIGALFDPSRVEECMRRARLLPIADRQVSKCSGGEQQRVRFGMALLSNPDLLVLDEPTAGMDVEARHEFWAEVRRDAELGRTILFATHYLEEADDFADRIILMNHGRIIADDTSDAIRAAASGRIVSAHLAPESEERILATPRVQCLGRRGDRISLYHPNSDQLAQRVFALGGTDIEVVPRSLDDAFLALTSEEK</sequence>
<keyword evidence="8" id="KW-1185">Reference proteome</keyword>
<dbReference type="InterPro" id="IPR050763">
    <property type="entry name" value="ABC_transporter_ATP-binding"/>
</dbReference>
<dbReference type="SUPFAM" id="SSF52540">
    <property type="entry name" value="P-loop containing nucleoside triphosphate hydrolases"/>
    <property type="match status" value="1"/>
</dbReference>
<dbReference type="PROSITE" id="PS00211">
    <property type="entry name" value="ABC_TRANSPORTER_1"/>
    <property type="match status" value="1"/>
</dbReference>
<keyword evidence="3" id="KW-0547">Nucleotide-binding</keyword>
<evidence type="ECO:0000256" key="4">
    <source>
        <dbReference type="ARBA" id="ARBA00022840"/>
    </source>
</evidence>
<dbReference type="Pfam" id="PF00005">
    <property type="entry name" value="ABC_tran"/>
    <property type="match status" value="1"/>
</dbReference>
<name>A0ABX7Y9I5_9ACTN</name>
<dbReference type="InterPro" id="IPR003593">
    <property type="entry name" value="AAA+_ATPase"/>
</dbReference>
<dbReference type="InterPro" id="IPR017871">
    <property type="entry name" value="ABC_transporter-like_CS"/>
</dbReference>
<dbReference type="InterPro" id="IPR027417">
    <property type="entry name" value="P-loop_NTPase"/>
</dbReference>
<dbReference type="PANTHER" id="PTHR42711:SF17">
    <property type="entry name" value="ABC TRANSPORTER ATP-BINDING PROTEIN"/>
    <property type="match status" value="1"/>
</dbReference>
<organism evidence="7 8">
    <name type="scientific">Arachnia rubra</name>
    <dbReference type="NCBI Taxonomy" id="1547448"/>
    <lineage>
        <taxon>Bacteria</taxon>
        <taxon>Bacillati</taxon>
        <taxon>Actinomycetota</taxon>
        <taxon>Actinomycetes</taxon>
        <taxon>Propionibacteriales</taxon>
        <taxon>Propionibacteriaceae</taxon>
        <taxon>Arachnia</taxon>
    </lineage>
</organism>
<feature type="domain" description="ABC transporter" evidence="6">
    <location>
        <begin position="13"/>
        <end position="240"/>
    </location>
</feature>
<comment type="subcellular location">
    <subcellularLocation>
        <location evidence="1">Cell membrane</location>
        <topology evidence="1">Peripheral membrane protein</topology>
    </subcellularLocation>
</comment>
<keyword evidence="5" id="KW-0046">Antibiotic resistance</keyword>
<evidence type="ECO:0000256" key="3">
    <source>
        <dbReference type="ARBA" id="ARBA00022741"/>
    </source>
</evidence>
<evidence type="ECO:0000256" key="1">
    <source>
        <dbReference type="ARBA" id="ARBA00004202"/>
    </source>
</evidence>
<dbReference type="InterPro" id="IPR003439">
    <property type="entry name" value="ABC_transporter-like_ATP-bd"/>
</dbReference>
<dbReference type="SMART" id="SM00382">
    <property type="entry name" value="AAA"/>
    <property type="match status" value="1"/>
</dbReference>
<dbReference type="CDD" id="cd03230">
    <property type="entry name" value="ABC_DR_subfamily_A"/>
    <property type="match status" value="1"/>
</dbReference>
<evidence type="ECO:0000313" key="8">
    <source>
        <dbReference type="Proteomes" id="UP000678513"/>
    </source>
</evidence>
<dbReference type="GO" id="GO:0005524">
    <property type="term" value="F:ATP binding"/>
    <property type="evidence" value="ECO:0007669"/>
    <property type="project" value="UniProtKB-KW"/>
</dbReference>
<evidence type="ECO:0000259" key="6">
    <source>
        <dbReference type="PROSITE" id="PS50893"/>
    </source>
</evidence>
<protein>
    <submittedName>
        <fullName evidence="7">ABC transporter ATP-binding protein</fullName>
    </submittedName>
</protein>
<reference evidence="7 8" key="1">
    <citation type="submission" date="2021-03" db="EMBL/GenBank/DDBJ databases">
        <title>Human Oral Microbial Genomes.</title>
        <authorList>
            <person name="Johnston C.D."/>
            <person name="Chen T."/>
            <person name="Dewhirst F.E."/>
        </authorList>
    </citation>
    <scope>NUCLEOTIDE SEQUENCE [LARGE SCALE GENOMIC DNA]</scope>
    <source>
        <strain evidence="7 8">DSMZ 100122</strain>
    </source>
</reference>
<evidence type="ECO:0000256" key="2">
    <source>
        <dbReference type="ARBA" id="ARBA00022448"/>
    </source>
</evidence>
<evidence type="ECO:0000313" key="7">
    <source>
        <dbReference type="EMBL" id="QUC09558.1"/>
    </source>
</evidence>
<keyword evidence="4 7" id="KW-0067">ATP-binding</keyword>
<accession>A0ABX7Y9I5</accession>
<dbReference type="Gene3D" id="3.40.50.300">
    <property type="entry name" value="P-loop containing nucleotide triphosphate hydrolases"/>
    <property type="match status" value="1"/>
</dbReference>
<keyword evidence="2" id="KW-0813">Transport</keyword>
<dbReference type="Proteomes" id="UP000678513">
    <property type="component" value="Chromosome"/>
</dbReference>